<dbReference type="SUPFAM" id="SSF56954">
    <property type="entry name" value="Outer membrane efflux proteins (OEP)"/>
    <property type="match status" value="1"/>
</dbReference>
<comment type="caution">
    <text evidence="1">The sequence shown here is derived from an EMBL/GenBank/DDBJ whole genome shotgun (WGS) entry which is preliminary data.</text>
</comment>
<dbReference type="Gene3D" id="1.20.1600.10">
    <property type="entry name" value="Outer membrane efflux proteins (OEP)"/>
    <property type="match status" value="1"/>
</dbReference>
<evidence type="ECO:0000313" key="1">
    <source>
        <dbReference type="EMBL" id="KGE02778.1"/>
    </source>
</evidence>
<reference evidence="1 2" key="1">
    <citation type="journal article" date="2014" name="Genome Announc.">
        <title>Genome Sequence of Gammaproteobacterial Pseudohaliea rubra Type Strain DSM 19751, Isolated from Coastal Seawater of the Mediterranean Sea.</title>
        <authorList>
            <person name="Spring S."/>
            <person name="Fiebig A."/>
            <person name="Riedel T."/>
            <person name="Goker M."/>
            <person name="Klenk H.P."/>
        </authorList>
    </citation>
    <scope>NUCLEOTIDE SEQUENCE [LARGE SCALE GENOMIC DNA]</scope>
    <source>
        <strain evidence="1 2">DSM 19751</strain>
    </source>
</reference>
<dbReference type="AlphaFoldDB" id="A0A095VNT7"/>
<dbReference type="EMBL" id="AUVB01000085">
    <property type="protein sequence ID" value="KGE02778.1"/>
    <property type="molecule type" value="Genomic_DNA"/>
</dbReference>
<name>A0A095VNT7_9GAMM</name>
<evidence type="ECO:0000313" key="2">
    <source>
        <dbReference type="Proteomes" id="UP000029640"/>
    </source>
</evidence>
<dbReference type="eggNOG" id="COG1538">
    <property type="taxonomic scope" value="Bacteria"/>
</dbReference>
<sequence>MLALASPLAGAATLEDALAGALERAGPLGETPLPEASSWLSGVPTLSASYLDSQQALGEDETEFSLNLPIKSAARRRLDSRLETQADRYADASGVYRRWLYAGEVREAAWGHRLAALDLAAARDRRALLAELSERLTRLADSGAVTRYTALITRRSLIDAELAVDEAQRELQREEGIFLELTGLPSVPEDLAEPGPDPATPAWESHPAVRRLEASRAQEASILALSAPANASWNLSLVARELDNPGLTQDQYGIAVELPLNFLGTQSSSNRSQQGAARRDYLIARDQLWLSLRRHWETLQGEARHLVRRRELLAEAAALADRIEAQVTALEASNEIEAELRLQRLLDVLDTRAALARTEALIGRNAARLHQAAGRTP</sequence>
<keyword evidence="2" id="KW-1185">Reference proteome</keyword>
<dbReference type="HOGENOM" id="CLU_733124_0_0_6"/>
<dbReference type="Proteomes" id="UP000029640">
    <property type="component" value="Unassembled WGS sequence"/>
</dbReference>
<accession>A0A095VNT7</accession>
<organism evidence="1 2">
    <name type="scientific">Pseudohaliea rubra DSM 19751</name>
    <dbReference type="NCBI Taxonomy" id="1265313"/>
    <lineage>
        <taxon>Bacteria</taxon>
        <taxon>Pseudomonadati</taxon>
        <taxon>Pseudomonadota</taxon>
        <taxon>Gammaproteobacteria</taxon>
        <taxon>Cellvibrionales</taxon>
        <taxon>Halieaceae</taxon>
        <taxon>Pseudohaliea</taxon>
    </lineage>
</organism>
<dbReference type="STRING" id="1265313.HRUBRA_02756"/>
<gene>
    <name evidence="1" type="ORF">HRUBRA_02756</name>
</gene>
<protein>
    <submittedName>
        <fullName evidence="1">Outer membrane protein</fullName>
    </submittedName>
</protein>
<proteinExistence type="predicted"/>